<dbReference type="Pfam" id="PF01073">
    <property type="entry name" value="3Beta_HSD"/>
    <property type="match status" value="1"/>
</dbReference>
<feature type="region of interest" description="Disordered" evidence="1">
    <location>
        <begin position="202"/>
        <end position="223"/>
    </location>
</feature>
<reference evidence="3" key="1">
    <citation type="journal article" date="2020" name="New Phytol.">
        <title>Comparative genomics reveals dynamic genome evolution in host specialist ectomycorrhizal fungi.</title>
        <authorList>
            <person name="Lofgren L.A."/>
            <person name="Nguyen N.H."/>
            <person name="Vilgalys R."/>
            <person name="Ruytinx J."/>
            <person name="Liao H.L."/>
            <person name="Branco S."/>
            <person name="Kuo A."/>
            <person name="LaButti K."/>
            <person name="Lipzen A."/>
            <person name="Andreopoulos W."/>
            <person name="Pangilinan J."/>
            <person name="Riley R."/>
            <person name="Hundley H."/>
            <person name="Na H."/>
            <person name="Barry K."/>
            <person name="Grigoriev I.V."/>
            <person name="Stajich J.E."/>
            <person name="Kennedy P.G."/>
        </authorList>
    </citation>
    <scope>NUCLEOTIDE SEQUENCE</scope>
    <source>
        <strain evidence="3">DOB743</strain>
    </source>
</reference>
<dbReference type="InterPro" id="IPR036291">
    <property type="entry name" value="NAD(P)-bd_dom_sf"/>
</dbReference>
<feature type="compositionally biased region" description="Low complexity" evidence="1">
    <location>
        <begin position="206"/>
        <end position="221"/>
    </location>
</feature>
<evidence type="ECO:0000256" key="1">
    <source>
        <dbReference type="SAM" id="MobiDB-lite"/>
    </source>
</evidence>
<protein>
    <recommendedName>
        <fullName evidence="2">3-beta hydroxysteroid dehydrogenase/isomerase domain-containing protein</fullName>
    </recommendedName>
</protein>
<sequence length="306" mass="33847">MRAIVLAHQNLNLQTRALVGPHHSLASWSALRHPSPAEPPTHQRVVGRTRYVLPPKTGRRYIVVGAGFLGGWITIQLLQRGEDPKKIRILDIHRPTRSDLRTGLAAQVAFFQVDICNAKAVDDAFQAPWPDCDPSETAPEVTVFHTAANIRFYERHLALFPRSSEVNYEGTLVDLNLVASLRNLRCHHQERDTLVDQRQMTLNRGTSSSSSQASTPPSGTPVIYSEAAHSRTQSYHGALDSDIDVGMADVLSESGTLAAMHALNDAWWSNMMMPGFSWPEGPSQKFIVTEYRAFTQALGGIQPNHG</sequence>
<proteinExistence type="predicted"/>
<comment type="caution">
    <text evidence="3">The sequence shown here is derived from an EMBL/GenBank/DDBJ whole genome shotgun (WGS) entry which is preliminary data.</text>
</comment>
<dbReference type="OrthoDB" id="10058185at2759"/>
<evidence type="ECO:0000259" key="2">
    <source>
        <dbReference type="Pfam" id="PF01073"/>
    </source>
</evidence>
<dbReference type="GO" id="GO:0006694">
    <property type="term" value="P:steroid biosynthetic process"/>
    <property type="evidence" value="ECO:0007669"/>
    <property type="project" value="InterPro"/>
</dbReference>
<evidence type="ECO:0000313" key="3">
    <source>
        <dbReference type="EMBL" id="KAG1766216.1"/>
    </source>
</evidence>
<name>A0A9P6ZHA2_9AGAM</name>
<dbReference type="SUPFAM" id="SSF51735">
    <property type="entry name" value="NAD(P)-binding Rossmann-fold domains"/>
    <property type="match status" value="1"/>
</dbReference>
<dbReference type="InterPro" id="IPR002225">
    <property type="entry name" value="3Beta_OHSteriod_DH/Estase"/>
</dbReference>
<evidence type="ECO:0000313" key="4">
    <source>
        <dbReference type="Proteomes" id="UP000714275"/>
    </source>
</evidence>
<dbReference type="Gene3D" id="3.40.50.720">
    <property type="entry name" value="NAD(P)-binding Rossmann-like Domain"/>
    <property type="match status" value="1"/>
</dbReference>
<keyword evidence="4" id="KW-1185">Reference proteome</keyword>
<dbReference type="AlphaFoldDB" id="A0A9P6ZHA2"/>
<organism evidence="3 4">
    <name type="scientific">Suillus placidus</name>
    <dbReference type="NCBI Taxonomy" id="48579"/>
    <lineage>
        <taxon>Eukaryota</taxon>
        <taxon>Fungi</taxon>
        <taxon>Dikarya</taxon>
        <taxon>Basidiomycota</taxon>
        <taxon>Agaricomycotina</taxon>
        <taxon>Agaricomycetes</taxon>
        <taxon>Agaricomycetidae</taxon>
        <taxon>Boletales</taxon>
        <taxon>Suillineae</taxon>
        <taxon>Suillaceae</taxon>
        <taxon>Suillus</taxon>
    </lineage>
</organism>
<gene>
    <name evidence="3" type="ORF">EV702DRAFT_1050750</name>
</gene>
<dbReference type="EMBL" id="JABBWD010000098">
    <property type="protein sequence ID" value="KAG1766216.1"/>
    <property type="molecule type" value="Genomic_DNA"/>
</dbReference>
<dbReference type="GO" id="GO:0016616">
    <property type="term" value="F:oxidoreductase activity, acting on the CH-OH group of donors, NAD or NADP as acceptor"/>
    <property type="evidence" value="ECO:0007669"/>
    <property type="project" value="InterPro"/>
</dbReference>
<accession>A0A9P6ZHA2</accession>
<dbReference type="Proteomes" id="UP000714275">
    <property type="component" value="Unassembled WGS sequence"/>
</dbReference>
<feature type="domain" description="3-beta hydroxysteroid dehydrogenase/isomerase" evidence="2">
    <location>
        <begin position="63"/>
        <end position="126"/>
    </location>
</feature>